<accession>A0ACC4DRI2</accession>
<sequence>MGLQQGAVDFCGQREASDGRPWLASPFLFLPTELAGLGSSFSVLGPETGSIRARRQQPRCVRRKYRNATGGDDVRHAAQSAVPTRWFSRFQVAAAAGGVVRTPGPSTRSPASTQAPSNDEPPPPQLLRTNRQPSSPTGVSDKQHKQAQHHIVLVTRSHSFTHTHAAGEPAQKQRRLGARGAPEPPNRHPPFGAFTY</sequence>
<dbReference type="EMBL" id="JBGNUJ010000006">
    <property type="protein sequence ID" value="KAL3958975.1"/>
    <property type="molecule type" value="Genomic_DNA"/>
</dbReference>
<comment type="caution">
    <text evidence="1">The sequence shown here is derived from an EMBL/GenBank/DDBJ whole genome shotgun (WGS) entry which is preliminary data.</text>
</comment>
<evidence type="ECO:0000313" key="2">
    <source>
        <dbReference type="Proteomes" id="UP001638806"/>
    </source>
</evidence>
<dbReference type="Proteomes" id="UP001638806">
    <property type="component" value="Unassembled WGS sequence"/>
</dbReference>
<protein>
    <submittedName>
        <fullName evidence="1">Uncharacterized protein</fullName>
    </submittedName>
</protein>
<name>A0ACC4DRI2_PURLI</name>
<keyword evidence="2" id="KW-1185">Reference proteome</keyword>
<reference evidence="1" key="1">
    <citation type="submission" date="2024-12" db="EMBL/GenBank/DDBJ databases">
        <title>Comparative genomics and development of molecular markers within Purpureocillium lilacinum and among Purpureocillium species.</title>
        <authorList>
            <person name="Yeh Z.-Y."/>
            <person name="Ni N.-T."/>
            <person name="Lo P.-H."/>
            <person name="Mushyakhwo K."/>
            <person name="Lin C.-F."/>
            <person name="Nai Y.-S."/>
        </authorList>
    </citation>
    <scope>NUCLEOTIDE SEQUENCE</scope>
    <source>
        <strain evidence="1">NCHU-NPUST-175</strain>
    </source>
</reference>
<evidence type="ECO:0000313" key="1">
    <source>
        <dbReference type="EMBL" id="KAL3958975.1"/>
    </source>
</evidence>
<proteinExistence type="predicted"/>
<gene>
    <name evidence="1" type="ORF">ACCO45_007137</name>
</gene>
<organism evidence="1 2">
    <name type="scientific">Purpureocillium lilacinum</name>
    <name type="common">Paecilomyces lilacinus</name>
    <dbReference type="NCBI Taxonomy" id="33203"/>
    <lineage>
        <taxon>Eukaryota</taxon>
        <taxon>Fungi</taxon>
        <taxon>Dikarya</taxon>
        <taxon>Ascomycota</taxon>
        <taxon>Pezizomycotina</taxon>
        <taxon>Sordariomycetes</taxon>
        <taxon>Hypocreomycetidae</taxon>
        <taxon>Hypocreales</taxon>
        <taxon>Ophiocordycipitaceae</taxon>
        <taxon>Purpureocillium</taxon>
    </lineage>
</organism>